<dbReference type="AlphaFoldDB" id="S2J3B5"/>
<dbReference type="EMBL" id="KE124034">
    <property type="protein sequence ID" value="EPB84601.1"/>
    <property type="molecule type" value="Genomic_DNA"/>
</dbReference>
<dbReference type="STRING" id="1220926.S2J3B5"/>
<dbReference type="FunCoup" id="S2J3B5">
    <property type="interactions" value="28"/>
</dbReference>
<dbReference type="InterPro" id="IPR002110">
    <property type="entry name" value="Ankyrin_rpt"/>
</dbReference>
<feature type="compositionally biased region" description="Low complexity" evidence="4">
    <location>
        <begin position="150"/>
        <end position="164"/>
    </location>
</feature>
<accession>S2J3B5</accession>
<organism evidence="5 6">
    <name type="scientific">Mucor circinelloides f. circinelloides (strain 1006PhL)</name>
    <name type="common">Mucormycosis agent</name>
    <name type="synonym">Calyptromyces circinelloides</name>
    <dbReference type="NCBI Taxonomy" id="1220926"/>
    <lineage>
        <taxon>Eukaryota</taxon>
        <taxon>Fungi</taxon>
        <taxon>Fungi incertae sedis</taxon>
        <taxon>Mucoromycota</taxon>
        <taxon>Mucoromycotina</taxon>
        <taxon>Mucoromycetes</taxon>
        <taxon>Mucorales</taxon>
        <taxon>Mucorineae</taxon>
        <taxon>Mucoraceae</taxon>
        <taxon>Mucor</taxon>
    </lineage>
</organism>
<dbReference type="Gene3D" id="1.25.40.20">
    <property type="entry name" value="Ankyrin repeat-containing domain"/>
    <property type="match status" value="1"/>
</dbReference>
<keyword evidence="1" id="KW-0677">Repeat</keyword>
<feature type="repeat" description="ANK" evidence="3">
    <location>
        <begin position="38"/>
        <end position="70"/>
    </location>
</feature>
<dbReference type="OMA" id="CLFVTET"/>
<dbReference type="InterPro" id="IPR036770">
    <property type="entry name" value="Ankyrin_rpt-contain_sf"/>
</dbReference>
<dbReference type="PROSITE" id="PS50297">
    <property type="entry name" value="ANK_REP_REGION"/>
    <property type="match status" value="1"/>
</dbReference>
<dbReference type="Pfam" id="PF12796">
    <property type="entry name" value="Ank_2"/>
    <property type="match status" value="1"/>
</dbReference>
<sequence length="217" mass="24198">MKAPTSQDNLWVAAGDGQIDRVRELLESGVAVDGHDQFGYTAMHAAVSYNQIEMVKLLIEKGANVNIEDFEKDTPLYVAENVEMAQLLLDNGADPKHINEDGITPALTALEEGWEEVAQFLANITKEVLATQEEETDPLAYIEQEDREAAAAAEAAEAQQQQSNEDGEEEEMSEELSNKMQDIMKRIEEQGGVENEEELRELVTKMVLDGMQRELNE</sequence>
<evidence type="ECO:0000256" key="3">
    <source>
        <dbReference type="PROSITE-ProRule" id="PRU00023"/>
    </source>
</evidence>
<dbReference type="OrthoDB" id="19174at2759"/>
<dbReference type="eggNOG" id="KOG0504">
    <property type="taxonomic scope" value="Eukaryota"/>
</dbReference>
<dbReference type="VEuPathDB" id="FungiDB:HMPREF1544_08618"/>
<feature type="region of interest" description="Disordered" evidence="4">
    <location>
        <begin position="147"/>
        <end position="198"/>
    </location>
</feature>
<proteinExistence type="predicted"/>
<evidence type="ECO:0000313" key="5">
    <source>
        <dbReference type="EMBL" id="EPB84601.1"/>
    </source>
</evidence>
<evidence type="ECO:0000256" key="2">
    <source>
        <dbReference type="ARBA" id="ARBA00023043"/>
    </source>
</evidence>
<evidence type="ECO:0000256" key="4">
    <source>
        <dbReference type="SAM" id="MobiDB-lite"/>
    </source>
</evidence>
<gene>
    <name evidence="5" type="ORF">HMPREF1544_08618</name>
</gene>
<evidence type="ECO:0000256" key="1">
    <source>
        <dbReference type="ARBA" id="ARBA00022737"/>
    </source>
</evidence>
<dbReference type="InParanoid" id="S2J3B5"/>
<evidence type="ECO:0000313" key="6">
    <source>
        <dbReference type="Proteomes" id="UP000014254"/>
    </source>
</evidence>
<protein>
    <submittedName>
        <fullName evidence="5">Uncharacterized protein</fullName>
    </submittedName>
</protein>
<feature type="compositionally biased region" description="Acidic residues" evidence="4">
    <location>
        <begin position="165"/>
        <end position="174"/>
    </location>
</feature>
<name>S2J3B5_MUCC1</name>
<dbReference type="PANTHER" id="PTHR24171:SF9">
    <property type="entry name" value="ANKYRIN REPEAT DOMAIN-CONTAINING PROTEIN 39"/>
    <property type="match status" value="1"/>
</dbReference>
<reference evidence="6" key="1">
    <citation type="submission" date="2013-05" db="EMBL/GenBank/DDBJ databases">
        <title>The Genome sequence of Mucor circinelloides f. circinelloides 1006PhL.</title>
        <authorList>
            <consortium name="The Broad Institute Genomics Platform"/>
            <person name="Cuomo C."/>
            <person name="Earl A."/>
            <person name="Findley K."/>
            <person name="Lee S.C."/>
            <person name="Walker B."/>
            <person name="Young S."/>
            <person name="Zeng Q."/>
            <person name="Gargeya S."/>
            <person name="Fitzgerald M."/>
            <person name="Haas B."/>
            <person name="Abouelleil A."/>
            <person name="Allen A.W."/>
            <person name="Alvarado L."/>
            <person name="Arachchi H.M."/>
            <person name="Berlin A.M."/>
            <person name="Chapman S.B."/>
            <person name="Gainer-Dewar J."/>
            <person name="Goldberg J."/>
            <person name="Griggs A."/>
            <person name="Gujja S."/>
            <person name="Hansen M."/>
            <person name="Howarth C."/>
            <person name="Imamovic A."/>
            <person name="Ireland A."/>
            <person name="Larimer J."/>
            <person name="McCowan C."/>
            <person name="Murphy C."/>
            <person name="Pearson M."/>
            <person name="Poon T.W."/>
            <person name="Priest M."/>
            <person name="Roberts A."/>
            <person name="Saif S."/>
            <person name="Shea T."/>
            <person name="Sisk P."/>
            <person name="Sykes S."/>
            <person name="Wortman J."/>
            <person name="Nusbaum C."/>
            <person name="Birren B."/>
        </authorList>
    </citation>
    <scope>NUCLEOTIDE SEQUENCE [LARGE SCALE GENOMIC DNA]</scope>
    <source>
        <strain evidence="6">1006PhL</strain>
    </source>
</reference>
<dbReference type="Proteomes" id="UP000014254">
    <property type="component" value="Unassembled WGS sequence"/>
</dbReference>
<dbReference type="SUPFAM" id="SSF48403">
    <property type="entry name" value="Ankyrin repeat"/>
    <property type="match status" value="1"/>
</dbReference>
<keyword evidence="2 3" id="KW-0040">ANK repeat</keyword>
<dbReference type="PANTHER" id="PTHR24171">
    <property type="entry name" value="ANKYRIN REPEAT DOMAIN-CONTAINING PROTEIN 39-RELATED"/>
    <property type="match status" value="1"/>
</dbReference>
<keyword evidence="6" id="KW-1185">Reference proteome</keyword>
<dbReference type="SMART" id="SM00248">
    <property type="entry name" value="ANK"/>
    <property type="match status" value="4"/>
</dbReference>
<dbReference type="PROSITE" id="PS50088">
    <property type="entry name" value="ANK_REPEAT"/>
    <property type="match status" value="1"/>
</dbReference>